<feature type="transmembrane region" description="Helical" evidence="9">
    <location>
        <begin position="665"/>
        <end position="683"/>
    </location>
</feature>
<dbReference type="InterPro" id="IPR019181">
    <property type="entry name" value="LSM12_ABD"/>
</dbReference>
<accession>A0A178ENM3</accession>
<evidence type="ECO:0000256" key="6">
    <source>
        <dbReference type="ARBA" id="ARBA00022989"/>
    </source>
</evidence>
<dbReference type="AlphaFoldDB" id="A0A178ENM3"/>
<sequence length="861" mass="93042">MMATENKRKSQQSQGQDHHGFGPSGTVSLEKALSSAIGARIRVTTTQPASVTVEGTLFTACPITNIIAINTSANIPSTGSSSPVLALSQPGDFTILPVTRIHSFNLLSLAPDSPSSPGGPFTSAQPAIYPLDIRALRTRETNAITRQKDHDSSRGKGVSKEAQDLFDAFKRTMPTHWSGTSIVVADSVVIAAPYGVGDCKTLNLAGRDEVAGTALTRVRKVLEMERKKIELRRASTAMAKSVNFPKNNNSNYNVNSSSTRDGHLRKSSAAGTATPATTTTSSAAAATPRDPRSAVAVPIRSNAPASNSPGASRDIKAVDDALLELGGIVSTTAYSSRRPALPRPGDLPASYQAAAIKRPSSRPNHGITNTAHPNRYSRPLDKQLEPRKRADRRWWSRMGSLGASPSLTATINDTPIDDEEIGLTPQQRRHKQWRARKRQQREELDSMVPNNALRMADQAVVKKLAINALFIGLWYFFAVSISLYNKWMFSPTNLNFKFPLFTTSLHMLVQFILASILLYFFPSLRPPLNSPDAAPGKPSKPSLTPIFYLTRLVPCGSATSLDIGLGNMSLRFITLSFLTMCKSSALGFVLLFAIIFGLETPSIKLILIICTMTLGVVMMVAGEASFHAVGFALIIASSFFSGFRWALTQILLLRHPSTSNPFSTLFLLTPIMFVSLLGIALGVEGYNEILAGIQNLSAEHGTFKVLCFLSFPGMLAFCMISSEFALLRRSSVVTLSICGIFKEVITIAAAGIFFKEVLSLVNIIGLIIAISSIAYYNYMKVTKMRKEALSEREGVDDEEDDGYESPGPSSGLMDDSHGHGNPPPVQNGALGGLVDQIKSAFGNKRSISGPRYQPMHTSAEP</sequence>
<feature type="transmembrane region" description="Helical" evidence="9">
    <location>
        <begin position="732"/>
        <end position="754"/>
    </location>
</feature>
<name>A0A178ENM3_TRIRU</name>
<reference evidence="11 12" key="1">
    <citation type="submission" date="2016-05" db="EMBL/GenBank/DDBJ databases">
        <title>Genome sequencing of Trichophyton rubrum CMCC(F)T1i isolated from hair.</title>
        <authorList>
            <person name="Zhan P."/>
            <person name="Tao Y."/>
            <person name="Liu W."/>
        </authorList>
    </citation>
    <scope>NUCLEOTIDE SEQUENCE [LARGE SCALE GENOMIC DNA]</scope>
    <source>
        <strain evidence="12">CMCC(F)T1i</strain>
    </source>
</reference>
<feature type="region of interest" description="Disordered" evidence="8">
    <location>
        <begin position="358"/>
        <end position="378"/>
    </location>
</feature>
<feature type="region of interest" description="Disordered" evidence="8">
    <location>
        <begin position="1"/>
        <end position="25"/>
    </location>
</feature>
<dbReference type="SMART" id="SM00995">
    <property type="entry name" value="AD"/>
    <property type="match status" value="1"/>
</dbReference>
<dbReference type="GO" id="GO:0005789">
    <property type="term" value="C:endoplasmic reticulum membrane"/>
    <property type="evidence" value="ECO:0007669"/>
    <property type="project" value="UniProtKB-SubCell"/>
</dbReference>
<comment type="subunit">
    <text evidence="4">Homooligomer.</text>
</comment>
<keyword evidence="5 9" id="KW-0812">Transmembrane</keyword>
<feature type="compositionally biased region" description="Polar residues" evidence="8">
    <location>
        <begin position="361"/>
        <end position="372"/>
    </location>
</feature>
<dbReference type="InterPro" id="IPR050186">
    <property type="entry name" value="TPT_transporter"/>
</dbReference>
<evidence type="ECO:0000256" key="9">
    <source>
        <dbReference type="SAM" id="Phobius"/>
    </source>
</evidence>
<feature type="transmembrane region" description="Helical" evidence="9">
    <location>
        <begin position="703"/>
        <end position="720"/>
    </location>
</feature>
<comment type="subcellular location">
    <subcellularLocation>
        <location evidence="2">Endoplasmic reticulum membrane</location>
        <topology evidence="2">Multi-pass membrane protein</topology>
    </subcellularLocation>
</comment>
<feature type="compositionally biased region" description="Acidic residues" evidence="8">
    <location>
        <begin position="794"/>
        <end position="803"/>
    </location>
</feature>
<dbReference type="Pfam" id="PF03151">
    <property type="entry name" value="TPT"/>
    <property type="match status" value="1"/>
</dbReference>
<dbReference type="Proteomes" id="UP000243015">
    <property type="component" value="Unassembled WGS sequence"/>
</dbReference>
<dbReference type="Pfam" id="PF09793">
    <property type="entry name" value="AD"/>
    <property type="match status" value="1"/>
</dbReference>
<feature type="domain" description="AD" evidence="10">
    <location>
        <begin position="129"/>
        <end position="230"/>
    </location>
</feature>
<evidence type="ECO:0000256" key="1">
    <source>
        <dbReference type="ARBA" id="ARBA00003420"/>
    </source>
</evidence>
<feature type="transmembrane region" description="Helical" evidence="9">
    <location>
        <begin position="572"/>
        <end position="598"/>
    </location>
</feature>
<evidence type="ECO:0000256" key="3">
    <source>
        <dbReference type="ARBA" id="ARBA00010425"/>
    </source>
</evidence>
<dbReference type="InterPro" id="IPR047574">
    <property type="entry name" value="AD"/>
</dbReference>
<evidence type="ECO:0000256" key="8">
    <source>
        <dbReference type="SAM" id="MobiDB-lite"/>
    </source>
</evidence>
<comment type="caution">
    <text evidence="11">The sequence shown here is derived from an EMBL/GenBank/DDBJ whole genome shotgun (WGS) entry which is preliminary data.</text>
</comment>
<feature type="compositionally biased region" description="Low complexity" evidence="8">
    <location>
        <begin position="267"/>
        <end position="287"/>
    </location>
</feature>
<protein>
    <recommendedName>
        <fullName evidence="10">AD domain-containing protein</fullName>
    </recommendedName>
</protein>
<evidence type="ECO:0000259" key="10">
    <source>
        <dbReference type="PROSITE" id="PS52001"/>
    </source>
</evidence>
<evidence type="ECO:0000313" key="12">
    <source>
        <dbReference type="Proteomes" id="UP000243015"/>
    </source>
</evidence>
<gene>
    <name evidence="11" type="ORF">A7C99_6258</name>
</gene>
<comment type="similarity">
    <text evidence="3">Belongs to the TPT transporter family. SLC35D subfamily.</text>
</comment>
<feature type="compositionally biased region" description="Low complexity" evidence="8">
    <location>
        <begin position="301"/>
        <end position="312"/>
    </location>
</feature>
<evidence type="ECO:0000256" key="2">
    <source>
        <dbReference type="ARBA" id="ARBA00004477"/>
    </source>
</evidence>
<feature type="transmembrane region" description="Helical" evidence="9">
    <location>
        <begin position="464"/>
        <end position="484"/>
    </location>
</feature>
<feature type="region of interest" description="Disordered" evidence="8">
    <location>
        <begin position="790"/>
        <end position="830"/>
    </location>
</feature>
<dbReference type="VEuPathDB" id="FungiDB:TERG_02771"/>
<proteinExistence type="inferred from homology"/>
<feature type="transmembrane region" description="Helical" evidence="9">
    <location>
        <begin position="760"/>
        <end position="778"/>
    </location>
</feature>
<evidence type="ECO:0000256" key="7">
    <source>
        <dbReference type="ARBA" id="ARBA00023136"/>
    </source>
</evidence>
<dbReference type="PROSITE" id="PS52001">
    <property type="entry name" value="AD"/>
    <property type="match status" value="1"/>
</dbReference>
<evidence type="ECO:0000313" key="11">
    <source>
        <dbReference type="EMBL" id="OAL61690.1"/>
    </source>
</evidence>
<evidence type="ECO:0000256" key="4">
    <source>
        <dbReference type="ARBA" id="ARBA00011182"/>
    </source>
</evidence>
<keyword evidence="6 9" id="KW-1133">Transmembrane helix</keyword>
<organism evidence="11 12">
    <name type="scientific">Trichophyton rubrum</name>
    <name type="common">Athlete's foot fungus</name>
    <name type="synonym">Epidermophyton rubrum</name>
    <dbReference type="NCBI Taxonomy" id="5551"/>
    <lineage>
        <taxon>Eukaryota</taxon>
        <taxon>Fungi</taxon>
        <taxon>Dikarya</taxon>
        <taxon>Ascomycota</taxon>
        <taxon>Pezizomycotina</taxon>
        <taxon>Eurotiomycetes</taxon>
        <taxon>Eurotiomycetidae</taxon>
        <taxon>Onygenales</taxon>
        <taxon>Arthrodermataceae</taxon>
        <taxon>Trichophyton</taxon>
    </lineage>
</organism>
<dbReference type="InterPro" id="IPR004853">
    <property type="entry name" value="Sugar_P_trans_dom"/>
</dbReference>
<evidence type="ECO:0000256" key="5">
    <source>
        <dbReference type="ARBA" id="ARBA00022692"/>
    </source>
</evidence>
<feature type="transmembrane region" description="Helical" evidence="9">
    <location>
        <begin position="605"/>
        <end position="622"/>
    </location>
</feature>
<dbReference type="PANTHER" id="PTHR11132">
    <property type="entry name" value="SOLUTE CARRIER FAMILY 35"/>
    <property type="match status" value="1"/>
</dbReference>
<dbReference type="VEuPathDB" id="FungiDB:TERG_02770"/>
<keyword evidence="7 9" id="KW-0472">Membrane</keyword>
<feature type="transmembrane region" description="Helical" evidence="9">
    <location>
        <begin position="496"/>
        <end position="521"/>
    </location>
</feature>
<feature type="region of interest" description="Disordered" evidence="8">
    <location>
        <begin position="240"/>
        <end position="313"/>
    </location>
</feature>
<comment type="function">
    <text evidence="1">Involved in the import of GDP-mannose from the cytoplasm into the Golgi lumen.</text>
</comment>
<feature type="transmembrane region" description="Helical" evidence="9">
    <location>
        <begin position="628"/>
        <end position="653"/>
    </location>
</feature>
<dbReference type="EMBL" id="LHPM01000019">
    <property type="protein sequence ID" value="OAL61690.1"/>
    <property type="molecule type" value="Genomic_DNA"/>
</dbReference>
<feature type="compositionally biased region" description="Low complexity" evidence="8">
    <location>
        <begin position="240"/>
        <end position="258"/>
    </location>
</feature>